<organism evidence="4 5">
    <name type="scientific">Caenorhabditis elegans</name>
    <dbReference type="NCBI Taxonomy" id="6239"/>
    <lineage>
        <taxon>Eukaryota</taxon>
        <taxon>Metazoa</taxon>
        <taxon>Ecdysozoa</taxon>
        <taxon>Nematoda</taxon>
        <taxon>Chromadorea</taxon>
        <taxon>Rhabditida</taxon>
        <taxon>Rhabditina</taxon>
        <taxon>Rhabditomorpha</taxon>
        <taxon>Rhabditoidea</taxon>
        <taxon>Rhabditidae</taxon>
        <taxon>Peloderinae</taxon>
        <taxon>Caenorhabditis</taxon>
    </lineage>
</organism>
<evidence type="ECO:0000256" key="1">
    <source>
        <dbReference type="SAM" id="Phobius"/>
    </source>
</evidence>
<keyword evidence="5" id="KW-1185">Reference proteome</keyword>
<dbReference type="KEGG" id="cel:CELE_Y39H10A.2"/>
<feature type="transmembrane region" description="Helical" evidence="1">
    <location>
        <begin position="641"/>
        <end position="660"/>
    </location>
</feature>
<evidence type="ECO:0000313" key="4">
    <source>
        <dbReference type="EMBL" id="SAP35601.1"/>
    </source>
</evidence>
<dbReference type="GO" id="GO:0016747">
    <property type="term" value="F:acyltransferase activity, transferring groups other than amino-acyl groups"/>
    <property type="evidence" value="ECO:0007669"/>
    <property type="project" value="InterPro"/>
</dbReference>
<evidence type="ECO:0000313" key="6">
    <source>
        <dbReference type="WormBase" id="Y39H10A.2b"/>
    </source>
</evidence>
<dbReference type="SMART" id="SM00703">
    <property type="entry name" value="NRF"/>
    <property type="match status" value="1"/>
</dbReference>
<evidence type="ECO:0000259" key="3">
    <source>
        <dbReference type="SMART" id="SM00703"/>
    </source>
</evidence>
<feature type="chain" id="PRO_5007849487" evidence="2">
    <location>
        <begin position="24"/>
        <end position="742"/>
    </location>
</feature>
<dbReference type="InterPro" id="IPR052728">
    <property type="entry name" value="O2_lipid_transport_reg"/>
</dbReference>
<feature type="transmembrane region" description="Helical" evidence="1">
    <location>
        <begin position="232"/>
        <end position="257"/>
    </location>
</feature>
<accession>A0A164D3K0</accession>
<gene>
    <name evidence="4 6" type="primary">oac-55</name>
    <name evidence="4" type="ORF">CELE_Y39H10A.2</name>
    <name evidence="6" type="ORF">Y39H10A.2</name>
</gene>
<dbReference type="WormBase" id="Y39H10A.2b">
    <property type="protein sequence ID" value="CE51648"/>
    <property type="gene ID" value="WBGene00021479"/>
    <property type="gene designation" value="oac-55"/>
</dbReference>
<dbReference type="Proteomes" id="UP000001940">
    <property type="component" value="Chromosome V"/>
</dbReference>
<protein>
    <submittedName>
        <fullName evidence="4">Nose resistant-to-fluoxetine protein N-terminal domain-containing protein</fullName>
    </submittedName>
</protein>
<feature type="transmembrane region" description="Helical" evidence="1">
    <location>
        <begin position="348"/>
        <end position="370"/>
    </location>
</feature>
<dbReference type="OrthoDB" id="207378at2759"/>
<feature type="transmembrane region" description="Helical" evidence="1">
    <location>
        <begin position="400"/>
        <end position="417"/>
    </location>
</feature>
<evidence type="ECO:0000313" key="5">
    <source>
        <dbReference type="Proteomes" id="UP000001940"/>
    </source>
</evidence>
<dbReference type="Pfam" id="PF01757">
    <property type="entry name" value="Acyl_transf_3"/>
    <property type="match status" value="1"/>
</dbReference>
<keyword evidence="2" id="KW-0732">Signal</keyword>
<feature type="domain" description="Nose resistant-to-fluoxetine protein N-terminal" evidence="3">
    <location>
        <begin position="72"/>
        <end position="220"/>
    </location>
</feature>
<keyword evidence="1" id="KW-1133">Transmembrane helix</keyword>
<feature type="transmembrane region" description="Helical" evidence="1">
    <location>
        <begin position="306"/>
        <end position="328"/>
    </location>
</feature>
<dbReference type="PANTHER" id="PTHR11161:SF55">
    <property type="entry name" value="NOSE RESISTANT-TO-FLUOXETINE PROTEIN N-TERMINAL DOMAIN-CONTAINING PROTEIN"/>
    <property type="match status" value="1"/>
</dbReference>
<dbReference type="PANTHER" id="PTHR11161">
    <property type="entry name" value="O-ACYLTRANSFERASE"/>
    <property type="match status" value="1"/>
</dbReference>
<dbReference type="InterPro" id="IPR002656">
    <property type="entry name" value="Acyl_transf_3_dom"/>
</dbReference>
<dbReference type="Bgee" id="WBGene00021479">
    <property type="expression patterns" value="Expressed in embryo and 1 other cell type or tissue"/>
</dbReference>
<dbReference type="FunCoup" id="A0A164D3K0">
    <property type="interactions" value="1"/>
</dbReference>
<keyword evidence="1" id="KW-0472">Membrane</keyword>
<dbReference type="AlphaFoldDB" id="A0A164D3K0"/>
<name>A0A164D3K0_CAEEL</name>
<dbReference type="ExpressionAtlas" id="A0A164D3K0">
    <property type="expression patterns" value="baseline"/>
</dbReference>
<keyword evidence="1" id="KW-0812">Transmembrane</keyword>
<dbReference type="STRING" id="6239.Y39H10A.2b.1"/>
<feature type="transmembrane region" description="Helical" evidence="1">
    <location>
        <begin position="472"/>
        <end position="495"/>
    </location>
</feature>
<dbReference type="AGR" id="WB:WBGene00021479"/>
<reference evidence="4 5" key="1">
    <citation type="journal article" date="1998" name="Science">
        <title>Genome sequence of the nematode C. elegans: a platform for investigating biology.</title>
        <authorList>
            <consortium name="The C. elegans sequencing consortium"/>
            <person name="Sulson J.E."/>
            <person name="Waterston R."/>
        </authorList>
    </citation>
    <scope>NUCLEOTIDE SEQUENCE [LARGE SCALE GENOMIC DNA]</scope>
    <source>
        <strain evidence="4 5">Bristol N2</strain>
    </source>
</reference>
<dbReference type="CTD" id="178792"/>
<feature type="transmembrane region" description="Helical" evidence="1">
    <location>
        <begin position="566"/>
        <end position="586"/>
    </location>
</feature>
<sequence length="742" mass="84662">MHKMLRAIFLVFIIFANLQCSSGIEFDPHKAMELLGELIAHPIEVMEQLEKYKTSDLIAALGIHSNANYSISQECHEELSFLGYGVIDAARYARHHSTAAVPASMTDQERKDYLIPMMDAAGKLGSGIVRGHILSTGAFSECKSIQMFSSSLNRTVQGDYYSSRILFDMKMRPNSFNSSCNLPQIGVDLCLPWSCRNEDLTGYFREALGPSKALSPVCSVRNVNQRVPVISLGTWIVLLILSLIVGLCILSGFSDIFQKFQLNDKTRKEEGFGWKLFSAFSFHRNLKEIFNTKNCHKEGQVTSLNCIRVISTFWVIFGHCSEITFMVITNPIDLYDFTKDTYTGTLISNAYFSVDTFFFISAFLLSFLWFKQLEKQWNALLSPGGWLMFYVHRIARLSPVYYVTILFFTFVFTRSMVDMPAFMTPAVVDDTCQNSYWVNLLYIQNIVGPKDICYFISWYLATDLQIYIMSPLILLSFGLGGAVVGLLISTAAFLASTAFNAYQMIFWHFPPSDYNYGPKDPLYDPSKRRYAAWNYHNPLIRCQIYIMGMVLGYFMRRIPKININPWVDRIMWCLSLGSMIFVIVIMEDYTSGHLWSPLQTALYSCFSRVVWGLALSWIVISTYYRKGLINKFMSLPVWTPLARLSFCAYLVHLMVAAYFFGRNHSELYFSTLPYFVLVIAIPVISCSFLVAIFWSTMFELPFAKVEALLLGGGSRSSAPDIPKTPIDFPENNFEKNVESIRF</sequence>
<dbReference type="RefSeq" id="NP_001317839.1">
    <property type="nucleotide sequence ID" value="NM_001330807.1"/>
</dbReference>
<feature type="transmembrane region" description="Helical" evidence="1">
    <location>
        <begin position="601"/>
        <end position="620"/>
    </location>
</feature>
<dbReference type="InterPro" id="IPR006621">
    <property type="entry name" value="Nose-resist-to-fluoxetine_N"/>
</dbReference>
<proteinExistence type="predicted"/>
<dbReference type="EMBL" id="BX284605">
    <property type="protein sequence ID" value="SAP35601.1"/>
    <property type="molecule type" value="Genomic_DNA"/>
</dbReference>
<evidence type="ECO:0000256" key="2">
    <source>
        <dbReference type="SAM" id="SignalP"/>
    </source>
</evidence>
<feature type="transmembrane region" description="Helical" evidence="1">
    <location>
        <begin position="535"/>
        <end position="554"/>
    </location>
</feature>
<dbReference type="InParanoid" id="A0A164D3K0"/>
<dbReference type="Pfam" id="PF20146">
    <property type="entry name" value="NRF"/>
    <property type="match status" value="1"/>
</dbReference>
<dbReference type="GeneID" id="178792"/>
<feature type="signal peptide" evidence="2">
    <location>
        <begin position="1"/>
        <end position="23"/>
    </location>
</feature>
<feature type="transmembrane region" description="Helical" evidence="1">
    <location>
        <begin position="672"/>
        <end position="694"/>
    </location>
</feature>